<dbReference type="GO" id="GO:0005960">
    <property type="term" value="C:glycine cleavage complex"/>
    <property type="evidence" value="ECO:0007669"/>
    <property type="project" value="InterPro"/>
</dbReference>
<keyword evidence="4" id="KW-0808">Transferase</keyword>
<keyword evidence="3" id="KW-0032">Aminotransferase</keyword>
<dbReference type="Gene3D" id="4.10.1250.10">
    <property type="entry name" value="Aminomethyltransferase fragment"/>
    <property type="match status" value="1"/>
</dbReference>
<name>A0A381Y6U7_9ZZZZ</name>
<dbReference type="PANTHER" id="PTHR43757">
    <property type="entry name" value="AMINOMETHYLTRANSFERASE"/>
    <property type="match status" value="1"/>
</dbReference>
<evidence type="ECO:0000256" key="1">
    <source>
        <dbReference type="ARBA" id="ARBA00008609"/>
    </source>
</evidence>
<dbReference type="GO" id="GO:0004047">
    <property type="term" value="F:aminomethyltransferase activity"/>
    <property type="evidence" value="ECO:0007669"/>
    <property type="project" value="UniProtKB-EC"/>
</dbReference>
<dbReference type="SUPFAM" id="SSF101790">
    <property type="entry name" value="Aminomethyltransferase beta-barrel domain"/>
    <property type="match status" value="1"/>
</dbReference>
<dbReference type="EMBL" id="UINC01017406">
    <property type="protein sequence ID" value="SVA72117.1"/>
    <property type="molecule type" value="Genomic_DNA"/>
</dbReference>
<dbReference type="HAMAP" id="MF_00259">
    <property type="entry name" value="GcvT"/>
    <property type="match status" value="1"/>
</dbReference>
<dbReference type="PANTHER" id="PTHR43757:SF2">
    <property type="entry name" value="AMINOMETHYLTRANSFERASE, MITOCHONDRIAL"/>
    <property type="match status" value="1"/>
</dbReference>
<dbReference type="InterPro" id="IPR022903">
    <property type="entry name" value="GcvT_bac"/>
</dbReference>
<dbReference type="InterPro" id="IPR029043">
    <property type="entry name" value="GcvT/YgfZ_C"/>
</dbReference>
<dbReference type="Gene3D" id="3.30.1360.120">
    <property type="entry name" value="Probable tRNA modification gtpase trme, domain 1"/>
    <property type="match status" value="1"/>
</dbReference>
<dbReference type="FunFam" id="2.40.30.110:FF:000003">
    <property type="entry name" value="Aminomethyltransferase"/>
    <property type="match status" value="1"/>
</dbReference>
<protein>
    <recommendedName>
        <fullName evidence="2">aminomethyltransferase</fullName>
        <ecNumber evidence="2">2.1.2.10</ecNumber>
    </recommendedName>
    <alternativeName>
        <fullName evidence="5">Glycine cleavage system T protein</fullName>
    </alternativeName>
</protein>
<dbReference type="SUPFAM" id="SSF103025">
    <property type="entry name" value="Folate-binding domain"/>
    <property type="match status" value="1"/>
</dbReference>
<dbReference type="Pfam" id="PF01571">
    <property type="entry name" value="GCV_T"/>
    <property type="match status" value="1"/>
</dbReference>
<accession>A0A381Y6U7</accession>
<evidence type="ECO:0000256" key="4">
    <source>
        <dbReference type="ARBA" id="ARBA00022679"/>
    </source>
</evidence>
<evidence type="ECO:0000256" key="5">
    <source>
        <dbReference type="ARBA" id="ARBA00031395"/>
    </source>
</evidence>
<evidence type="ECO:0000256" key="6">
    <source>
        <dbReference type="ARBA" id="ARBA00047665"/>
    </source>
</evidence>
<evidence type="ECO:0000259" key="7">
    <source>
        <dbReference type="Pfam" id="PF01571"/>
    </source>
</evidence>
<dbReference type="NCBIfam" id="TIGR00528">
    <property type="entry name" value="gcvT"/>
    <property type="match status" value="1"/>
</dbReference>
<dbReference type="Gene3D" id="3.30.70.1400">
    <property type="entry name" value="Aminomethyltransferase beta-barrel domains"/>
    <property type="match status" value="1"/>
</dbReference>
<dbReference type="Gene3D" id="2.40.30.110">
    <property type="entry name" value="Aminomethyltransferase beta-barrel domains"/>
    <property type="match status" value="1"/>
</dbReference>
<gene>
    <name evidence="9" type="ORF">METZ01_LOCUS124971</name>
</gene>
<dbReference type="InterPro" id="IPR027266">
    <property type="entry name" value="TrmE/GcvT-like"/>
</dbReference>
<feature type="domain" description="GCVT N-terminal" evidence="7">
    <location>
        <begin position="13"/>
        <end position="262"/>
    </location>
</feature>
<dbReference type="PIRSF" id="PIRSF006487">
    <property type="entry name" value="GcvT"/>
    <property type="match status" value="1"/>
</dbReference>
<comment type="similarity">
    <text evidence="1">Belongs to the GcvT family.</text>
</comment>
<dbReference type="GO" id="GO:0008483">
    <property type="term" value="F:transaminase activity"/>
    <property type="evidence" value="ECO:0007669"/>
    <property type="project" value="UniProtKB-KW"/>
</dbReference>
<comment type="catalytic activity">
    <reaction evidence="6">
        <text>N(6)-[(R)-S(8)-aminomethyldihydrolipoyl]-L-lysyl-[protein] + (6S)-5,6,7,8-tetrahydrofolate = N(6)-[(R)-dihydrolipoyl]-L-lysyl-[protein] + (6R)-5,10-methylene-5,6,7,8-tetrahydrofolate + NH4(+)</text>
        <dbReference type="Rhea" id="RHEA:16945"/>
        <dbReference type="Rhea" id="RHEA-COMP:10475"/>
        <dbReference type="Rhea" id="RHEA-COMP:10492"/>
        <dbReference type="ChEBI" id="CHEBI:15636"/>
        <dbReference type="ChEBI" id="CHEBI:28938"/>
        <dbReference type="ChEBI" id="CHEBI:57453"/>
        <dbReference type="ChEBI" id="CHEBI:83100"/>
        <dbReference type="ChEBI" id="CHEBI:83143"/>
        <dbReference type="EC" id="2.1.2.10"/>
    </reaction>
</comment>
<dbReference type="InterPro" id="IPR006223">
    <property type="entry name" value="GcvT"/>
</dbReference>
<organism evidence="9">
    <name type="scientific">marine metagenome</name>
    <dbReference type="NCBI Taxonomy" id="408172"/>
    <lineage>
        <taxon>unclassified sequences</taxon>
        <taxon>metagenomes</taxon>
        <taxon>ecological metagenomes</taxon>
    </lineage>
</organism>
<proteinExistence type="inferred from homology"/>
<sequence length="365" mass="40094">MSIEGSLKRTPLFESHLDSGGRLIDFAGWEMPVQYSGILSEVRKVRERSGMFDVSHMGRLELSGEGAELLLNRVLSVDVSSIKVGRAKYNLICDDQGGIIDDCIVYRQVDQYLLIPNASNREAVIDWLTANIPDDIEVKINDVSSNTVMVAVQGPLSAGILSKHTTTDLTKLRLFSAVDAELFGVEVFIARTGYTGEDGFEIIACSDYGSLIWKTLEDSGVTPCGLGARDVLRLEAGLLLHGNDMDRSINPYEAGLDYFVNNNRPEYVSRDSLASIREKGIVRKIVGLVIDGRSVARHGCFIFHEGEKIGEISSGSPSPTLNQNICMGYIPVDLSKPDTKLGVDIRGKMTQATVVELPFYKRVRS</sequence>
<feature type="domain" description="Aminomethyltransferase C-terminal" evidence="8">
    <location>
        <begin position="283"/>
        <end position="361"/>
    </location>
</feature>
<evidence type="ECO:0000313" key="9">
    <source>
        <dbReference type="EMBL" id="SVA72117.1"/>
    </source>
</evidence>
<dbReference type="NCBIfam" id="NF001567">
    <property type="entry name" value="PRK00389.1"/>
    <property type="match status" value="1"/>
</dbReference>
<dbReference type="InterPro" id="IPR006222">
    <property type="entry name" value="GCVT_N"/>
</dbReference>
<evidence type="ECO:0000256" key="2">
    <source>
        <dbReference type="ARBA" id="ARBA00012616"/>
    </source>
</evidence>
<reference evidence="9" key="1">
    <citation type="submission" date="2018-05" db="EMBL/GenBank/DDBJ databases">
        <authorList>
            <person name="Lanie J.A."/>
            <person name="Ng W.-L."/>
            <person name="Kazmierczak K.M."/>
            <person name="Andrzejewski T.M."/>
            <person name="Davidsen T.M."/>
            <person name="Wayne K.J."/>
            <person name="Tettelin H."/>
            <person name="Glass J.I."/>
            <person name="Rusch D."/>
            <person name="Podicherti R."/>
            <person name="Tsui H.-C.T."/>
            <person name="Winkler M.E."/>
        </authorList>
    </citation>
    <scope>NUCLEOTIDE SEQUENCE</scope>
</reference>
<dbReference type="GO" id="GO:0006546">
    <property type="term" value="P:glycine catabolic process"/>
    <property type="evidence" value="ECO:0007669"/>
    <property type="project" value="InterPro"/>
</dbReference>
<evidence type="ECO:0000259" key="8">
    <source>
        <dbReference type="Pfam" id="PF08669"/>
    </source>
</evidence>
<evidence type="ECO:0000256" key="3">
    <source>
        <dbReference type="ARBA" id="ARBA00022576"/>
    </source>
</evidence>
<dbReference type="EC" id="2.1.2.10" evidence="2"/>
<dbReference type="Pfam" id="PF08669">
    <property type="entry name" value="GCV_T_C"/>
    <property type="match status" value="1"/>
</dbReference>
<dbReference type="InterPro" id="IPR013977">
    <property type="entry name" value="GcvT_C"/>
</dbReference>
<dbReference type="AlphaFoldDB" id="A0A381Y6U7"/>
<dbReference type="InterPro" id="IPR028896">
    <property type="entry name" value="GcvT/YgfZ/DmdA"/>
</dbReference>